<evidence type="ECO:0000256" key="1">
    <source>
        <dbReference type="SAM" id="Phobius"/>
    </source>
</evidence>
<proteinExistence type="predicted"/>
<organism evidence="2 3">
    <name type="scientific">Drosophila lebanonensis</name>
    <name type="common">Fruit fly</name>
    <name type="synonym">Scaptodrosophila lebanonensis</name>
    <dbReference type="NCBI Taxonomy" id="7225"/>
    <lineage>
        <taxon>Eukaryota</taxon>
        <taxon>Metazoa</taxon>
        <taxon>Ecdysozoa</taxon>
        <taxon>Arthropoda</taxon>
        <taxon>Hexapoda</taxon>
        <taxon>Insecta</taxon>
        <taxon>Pterygota</taxon>
        <taxon>Neoptera</taxon>
        <taxon>Endopterygota</taxon>
        <taxon>Diptera</taxon>
        <taxon>Brachycera</taxon>
        <taxon>Muscomorpha</taxon>
        <taxon>Ephydroidea</taxon>
        <taxon>Drosophilidae</taxon>
        <taxon>Scaptodrosophila</taxon>
    </lineage>
</organism>
<dbReference type="Proteomes" id="UP000504634">
    <property type="component" value="Unplaced"/>
</dbReference>
<keyword evidence="1" id="KW-0472">Membrane</keyword>
<dbReference type="OrthoDB" id="8026703at2759"/>
<name>A0A6J2UD52_DROLE</name>
<accession>A0A6J2UD52</accession>
<dbReference type="AlphaFoldDB" id="A0A6J2UD52"/>
<keyword evidence="1" id="KW-1133">Transmembrane helix</keyword>
<reference evidence="3" key="1">
    <citation type="submission" date="2025-08" db="UniProtKB">
        <authorList>
            <consortium name="RefSeq"/>
        </authorList>
    </citation>
    <scope>IDENTIFICATION</scope>
    <source>
        <strain evidence="3">11010-0011.00</strain>
        <tissue evidence="3">Whole body</tissue>
    </source>
</reference>
<feature type="transmembrane region" description="Helical" evidence="1">
    <location>
        <begin position="38"/>
        <end position="57"/>
    </location>
</feature>
<evidence type="ECO:0000313" key="2">
    <source>
        <dbReference type="Proteomes" id="UP000504634"/>
    </source>
</evidence>
<dbReference type="GeneID" id="115632165"/>
<dbReference type="RefSeq" id="XP_030385052.1">
    <property type="nucleotide sequence ID" value="XM_030529192.1"/>
</dbReference>
<keyword evidence="2" id="KW-1185">Reference proteome</keyword>
<sequence length="152" mass="18072">MYSFAFWKPEVEKDTPDMVSPIWKDLNDTFLAVLSWSWLIYTIAVVIISICVYFAYCERCRRTEYVRRRRVIQRAQERPPQKRRPNAAYRDHQIYRHIILSVAKYMKDPAGIRPFIDHMDQLYPMRQVPNDEQSLPELPADEAAMALAMSED</sequence>
<gene>
    <name evidence="3" type="primary">LOC115632165</name>
</gene>
<protein>
    <submittedName>
        <fullName evidence="3">Uncharacterized protein LOC115632165</fullName>
    </submittedName>
</protein>
<keyword evidence="1" id="KW-0812">Transmembrane</keyword>
<evidence type="ECO:0000313" key="3">
    <source>
        <dbReference type="RefSeq" id="XP_030385052.1"/>
    </source>
</evidence>